<dbReference type="AlphaFoldDB" id="K1PPV2"/>
<protein>
    <submittedName>
        <fullName evidence="1">Uncharacterized protein</fullName>
    </submittedName>
</protein>
<dbReference type="InterPro" id="IPR002557">
    <property type="entry name" value="Chitin-bd_dom"/>
</dbReference>
<dbReference type="Gene3D" id="2.170.140.10">
    <property type="entry name" value="Chitin binding domain"/>
    <property type="match status" value="1"/>
</dbReference>
<dbReference type="Pfam" id="PF01607">
    <property type="entry name" value="CBM_14"/>
    <property type="match status" value="1"/>
</dbReference>
<organism evidence="1">
    <name type="scientific">Magallana gigas</name>
    <name type="common">Pacific oyster</name>
    <name type="synonym">Crassostrea gigas</name>
    <dbReference type="NCBI Taxonomy" id="29159"/>
    <lineage>
        <taxon>Eukaryota</taxon>
        <taxon>Metazoa</taxon>
        <taxon>Spiralia</taxon>
        <taxon>Lophotrochozoa</taxon>
        <taxon>Mollusca</taxon>
        <taxon>Bivalvia</taxon>
        <taxon>Autobranchia</taxon>
        <taxon>Pteriomorphia</taxon>
        <taxon>Ostreida</taxon>
        <taxon>Ostreoidea</taxon>
        <taxon>Ostreidae</taxon>
        <taxon>Magallana</taxon>
    </lineage>
</organism>
<dbReference type="EMBL" id="JH818149">
    <property type="protein sequence ID" value="EKC18455.1"/>
    <property type="molecule type" value="Genomic_DNA"/>
</dbReference>
<dbReference type="SMART" id="SM00494">
    <property type="entry name" value="ChtBD2"/>
    <property type="match status" value="2"/>
</dbReference>
<accession>K1PPV2</accession>
<name>K1PPV2_MAGGI</name>
<evidence type="ECO:0000313" key="1">
    <source>
        <dbReference type="EMBL" id="EKC18455.1"/>
    </source>
</evidence>
<gene>
    <name evidence="1" type="ORF">CGI_10012353</name>
</gene>
<dbReference type="GO" id="GO:0008061">
    <property type="term" value="F:chitin binding"/>
    <property type="evidence" value="ECO:0007669"/>
    <property type="project" value="InterPro"/>
</dbReference>
<dbReference type="PROSITE" id="PS50940">
    <property type="entry name" value="CHIT_BIND_II"/>
    <property type="match status" value="1"/>
</dbReference>
<dbReference type="HOGENOM" id="CLU_488575_0_0_1"/>
<dbReference type="SUPFAM" id="SSF49899">
    <property type="entry name" value="Concanavalin A-like lectins/glucanases"/>
    <property type="match status" value="1"/>
</dbReference>
<reference evidence="1" key="1">
    <citation type="journal article" date="2012" name="Nature">
        <title>The oyster genome reveals stress adaptation and complexity of shell formation.</title>
        <authorList>
            <person name="Zhang G."/>
            <person name="Fang X."/>
            <person name="Guo X."/>
            <person name="Li L."/>
            <person name="Luo R."/>
            <person name="Xu F."/>
            <person name="Yang P."/>
            <person name="Zhang L."/>
            <person name="Wang X."/>
            <person name="Qi H."/>
            <person name="Xiong Z."/>
            <person name="Que H."/>
            <person name="Xie Y."/>
            <person name="Holland P.W."/>
            <person name="Paps J."/>
            <person name="Zhu Y."/>
            <person name="Wu F."/>
            <person name="Chen Y."/>
            <person name="Wang J."/>
            <person name="Peng C."/>
            <person name="Meng J."/>
            <person name="Yang L."/>
            <person name="Liu J."/>
            <person name="Wen B."/>
            <person name="Zhang N."/>
            <person name="Huang Z."/>
            <person name="Zhu Q."/>
            <person name="Feng Y."/>
            <person name="Mount A."/>
            <person name="Hedgecock D."/>
            <person name="Xu Z."/>
            <person name="Liu Y."/>
            <person name="Domazet-Loso T."/>
            <person name="Du Y."/>
            <person name="Sun X."/>
            <person name="Zhang S."/>
            <person name="Liu B."/>
            <person name="Cheng P."/>
            <person name="Jiang X."/>
            <person name="Li J."/>
            <person name="Fan D."/>
            <person name="Wang W."/>
            <person name="Fu W."/>
            <person name="Wang T."/>
            <person name="Wang B."/>
            <person name="Zhang J."/>
            <person name="Peng Z."/>
            <person name="Li Y."/>
            <person name="Li N."/>
            <person name="Wang J."/>
            <person name="Chen M."/>
            <person name="He Y."/>
            <person name="Tan F."/>
            <person name="Song X."/>
            <person name="Zheng Q."/>
            <person name="Huang R."/>
            <person name="Yang H."/>
            <person name="Du X."/>
            <person name="Chen L."/>
            <person name="Yang M."/>
            <person name="Gaffney P.M."/>
            <person name="Wang S."/>
            <person name="Luo L."/>
            <person name="She Z."/>
            <person name="Ming Y."/>
            <person name="Huang W."/>
            <person name="Zhang S."/>
            <person name="Huang B."/>
            <person name="Zhang Y."/>
            <person name="Qu T."/>
            <person name="Ni P."/>
            <person name="Miao G."/>
            <person name="Wang J."/>
            <person name="Wang Q."/>
            <person name="Steinberg C.E."/>
            <person name="Wang H."/>
            <person name="Li N."/>
            <person name="Qian L."/>
            <person name="Zhang G."/>
            <person name="Li Y."/>
            <person name="Yang H."/>
            <person name="Liu X."/>
            <person name="Wang J."/>
            <person name="Yin Y."/>
            <person name="Wang J."/>
        </authorList>
    </citation>
    <scope>NUCLEOTIDE SEQUENCE [LARGE SCALE GENOMIC DNA]</scope>
    <source>
        <strain evidence="1">05x7-T-G4-1.051#20</strain>
    </source>
</reference>
<dbReference type="InParanoid" id="K1PPV2"/>
<dbReference type="InterPro" id="IPR013320">
    <property type="entry name" value="ConA-like_dom_sf"/>
</dbReference>
<dbReference type="SUPFAM" id="SSF57625">
    <property type="entry name" value="Invertebrate chitin-binding proteins"/>
    <property type="match status" value="1"/>
</dbReference>
<sequence>MSNQKAYANRQQTPTVSMNALDHNFVIEKIMKKSTVLQCLVYLSQVLAVLSQGTDEALDLQVLCRQCKGQGSCDVSVPGQCVQYYRCQKVENNWYVEKMNCAHGTHFSEATGGCIQPKDANCPYDPCLNETAGFYKLEGFCRSYWECRLDQNLGRGISEAHCCPVNQTFSKDGKCVDDPSCDNPEECTVLAKDAIVNDVVCPEGKFGVGCRYTCSEHCIGTCDSMNGECSECAVGWMGSKCMEECRYKSVPDNLYLYMEVVADVEVPRGCGLGTIFSQDKCICDKDPNYVRNNECKPDVEIAFESGNQVKNTIDWKWIGGTFRSVSETVNLKDKVYKVGRFDGTSSNLYIPFYNRNTEMRKKFTTEILFNPDNGKGNKQQILLSNCQSVNSRDAPFEISLLKDTQDIQITVEGVPSEVAGAEPPQTYSMTMKYKPDDWNKLEVVFNGEKNLLTARNLDLSGGVISDASTAVNNFLENGLDLRVGWCSNKGYFVGKMAMVRTYLCEPQLSVDVEPAAASSGNSNAAATGNLDTAAGSLEPAAVVADTPVLTELTTVVPV</sequence>
<dbReference type="InterPro" id="IPR036508">
    <property type="entry name" value="Chitin-bd_dom_sf"/>
</dbReference>
<proteinExistence type="predicted"/>
<dbReference type="GO" id="GO:0005576">
    <property type="term" value="C:extracellular region"/>
    <property type="evidence" value="ECO:0007669"/>
    <property type="project" value="InterPro"/>
</dbReference>
<dbReference type="Gene3D" id="2.60.120.200">
    <property type="match status" value="1"/>
</dbReference>